<dbReference type="SUPFAM" id="SSF57756">
    <property type="entry name" value="Retrovirus zinc finger-like domains"/>
    <property type="match status" value="2"/>
</dbReference>
<keyword evidence="2" id="KW-0479">Metal-binding</keyword>
<dbReference type="GO" id="GO:0003676">
    <property type="term" value="F:nucleic acid binding"/>
    <property type="evidence" value="ECO:0007669"/>
    <property type="project" value="InterPro"/>
</dbReference>
<dbReference type="Gene3D" id="4.10.60.10">
    <property type="entry name" value="Zinc finger, CCHC-type"/>
    <property type="match status" value="3"/>
</dbReference>
<evidence type="ECO:0000259" key="8">
    <source>
        <dbReference type="PROSITE" id="PS50158"/>
    </source>
</evidence>
<name>A0AAW0CIB0_9AGAR</name>
<dbReference type="InterPro" id="IPR001878">
    <property type="entry name" value="Znf_CCHC"/>
</dbReference>
<feature type="compositionally biased region" description="Low complexity" evidence="7">
    <location>
        <begin position="140"/>
        <end position="150"/>
    </location>
</feature>
<dbReference type="Proteomes" id="UP001362999">
    <property type="component" value="Unassembled WGS sequence"/>
</dbReference>
<dbReference type="InterPro" id="IPR036875">
    <property type="entry name" value="Znf_CCHC_sf"/>
</dbReference>
<dbReference type="AlphaFoldDB" id="A0AAW0CIB0"/>
<keyword evidence="4 6" id="KW-0863">Zinc-finger</keyword>
<evidence type="ECO:0000256" key="6">
    <source>
        <dbReference type="PROSITE-ProRule" id="PRU00047"/>
    </source>
</evidence>
<dbReference type="GO" id="GO:0008270">
    <property type="term" value="F:zinc ion binding"/>
    <property type="evidence" value="ECO:0007669"/>
    <property type="project" value="UniProtKB-KW"/>
</dbReference>
<dbReference type="GO" id="GO:0006397">
    <property type="term" value="P:mRNA processing"/>
    <property type="evidence" value="ECO:0007669"/>
    <property type="project" value="UniProtKB-KW"/>
</dbReference>
<keyword evidence="10" id="KW-1185">Reference proteome</keyword>
<dbReference type="PANTHER" id="PTHR47103:SF8">
    <property type="entry name" value="DNA-BINDING PROTEIN"/>
    <property type="match status" value="1"/>
</dbReference>
<sequence length="150" mass="16190">MLSLLRVRAVPAASAFRRTLTTFSSTPLRTRLSPVSTAVPQRRTFINFCSNCRREGHMKKDCKEPVVCRACGVEGHSGKDCPNPSAERLEALKTAPKKCYRCGEAGHVIAACPQPPKCFHCGKGGHIQRNCPTRPPPPRADAAPRAAAAA</sequence>
<protein>
    <recommendedName>
        <fullName evidence="8">CCHC-type domain-containing protein</fullName>
    </recommendedName>
</protein>
<feature type="domain" description="CCHC-type" evidence="8">
    <location>
        <begin position="117"/>
        <end position="132"/>
    </location>
</feature>
<evidence type="ECO:0000256" key="7">
    <source>
        <dbReference type="SAM" id="MobiDB-lite"/>
    </source>
</evidence>
<feature type="domain" description="CCHC-type" evidence="8">
    <location>
        <begin position="68"/>
        <end position="83"/>
    </location>
</feature>
<dbReference type="EMBL" id="JAWWNJ010000017">
    <property type="protein sequence ID" value="KAK7038483.1"/>
    <property type="molecule type" value="Genomic_DNA"/>
</dbReference>
<reference evidence="9 10" key="1">
    <citation type="journal article" date="2024" name="J Genomics">
        <title>Draft genome sequencing and assembly of Favolaschia claudopus CIRM-BRFM 2984 isolated from oak limbs.</title>
        <authorList>
            <person name="Navarro D."/>
            <person name="Drula E."/>
            <person name="Chaduli D."/>
            <person name="Cazenave R."/>
            <person name="Ahrendt S."/>
            <person name="Wang J."/>
            <person name="Lipzen A."/>
            <person name="Daum C."/>
            <person name="Barry K."/>
            <person name="Grigoriev I.V."/>
            <person name="Favel A."/>
            <person name="Rosso M.N."/>
            <person name="Martin F."/>
        </authorList>
    </citation>
    <scope>NUCLEOTIDE SEQUENCE [LARGE SCALE GENOMIC DNA]</scope>
    <source>
        <strain evidence="9 10">CIRM-BRFM 2984</strain>
    </source>
</reference>
<evidence type="ECO:0000256" key="2">
    <source>
        <dbReference type="ARBA" id="ARBA00022723"/>
    </source>
</evidence>
<evidence type="ECO:0000256" key="3">
    <source>
        <dbReference type="ARBA" id="ARBA00022737"/>
    </source>
</evidence>
<feature type="region of interest" description="Disordered" evidence="7">
    <location>
        <begin position="130"/>
        <end position="150"/>
    </location>
</feature>
<evidence type="ECO:0000256" key="1">
    <source>
        <dbReference type="ARBA" id="ARBA00022664"/>
    </source>
</evidence>
<keyword evidence="1" id="KW-0507">mRNA processing</keyword>
<keyword evidence="5" id="KW-0862">Zinc</keyword>
<feature type="domain" description="CCHC-type" evidence="8">
    <location>
        <begin position="98"/>
        <end position="114"/>
    </location>
</feature>
<comment type="caution">
    <text evidence="9">The sequence shown here is derived from an EMBL/GenBank/DDBJ whole genome shotgun (WGS) entry which is preliminary data.</text>
</comment>
<evidence type="ECO:0000256" key="4">
    <source>
        <dbReference type="ARBA" id="ARBA00022771"/>
    </source>
</evidence>
<evidence type="ECO:0000313" key="10">
    <source>
        <dbReference type="Proteomes" id="UP001362999"/>
    </source>
</evidence>
<dbReference type="Pfam" id="PF00098">
    <property type="entry name" value="zf-CCHC"/>
    <property type="match status" value="4"/>
</dbReference>
<keyword evidence="3" id="KW-0677">Repeat</keyword>
<evidence type="ECO:0000313" key="9">
    <source>
        <dbReference type="EMBL" id="KAK7038483.1"/>
    </source>
</evidence>
<proteinExistence type="predicted"/>
<evidence type="ECO:0000256" key="5">
    <source>
        <dbReference type="ARBA" id="ARBA00022833"/>
    </source>
</evidence>
<dbReference type="PROSITE" id="PS50158">
    <property type="entry name" value="ZF_CCHC"/>
    <property type="match status" value="4"/>
</dbReference>
<dbReference type="PANTHER" id="PTHR47103">
    <property type="entry name" value="DNA-BINDING PROTEIN"/>
    <property type="match status" value="1"/>
</dbReference>
<organism evidence="9 10">
    <name type="scientific">Favolaschia claudopus</name>
    <dbReference type="NCBI Taxonomy" id="2862362"/>
    <lineage>
        <taxon>Eukaryota</taxon>
        <taxon>Fungi</taxon>
        <taxon>Dikarya</taxon>
        <taxon>Basidiomycota</taxon>
        <taxon>Agaricomycotina</taxon>
        <taxon>Agaricomycetes</taxon>
        <taxon>Agaricomycetidae</taxon>
        <taxon>Agaricales</taxon>
        <taxon>Marasmiineae</taxon>
        <taxon>Mycenaceae</taxon>
        <taxon>Favolaschia</taxon>
    </lineage>
</organism>
<gene>
    <name evidence="9" type="ORF">R3P38DRAFT_3262864</name>
</gene>
<dbReference type="SMART" id="SM00343">
    <property type="entry name" value="ZnF_C2HC"/>
    <property type="match status" value="4"/>
</dbReference>
<feature type="domain" description="CCHC-type" evidence="8">
    <location>
        <begin position="49"/>
        <end position="64"/>
    </location>
</feature>
<accession>A0AAW0CIB0</accession>